<dbReference type="GO" id="GO:0007165">
    <property type="term" value="P:signal transduction"/>
    <property type="evidence" value="ECO:0007669"/>
    <property type="project" value="InterPro"/>
</dbReference>
<dbReference type="InterPro" id="IPR000300">
    <property type="entry name" value="IPPc"/>
</dbReference>
<evidence type="ECO:0000259" key="6">
    <source>
        <dbReference type="SMART" id="SM00324"/>
    </source>
</evidence>
<dbReference type="SMART" id="SM00324">
    <property type="entry name" value="RhoGAP"/>
    <property type="match status" value="1"/>
</dbReference>
<dbReference type="Pfam" id="PF00620">
    <property type="entry name" value="RhoGAP"/>
    <property type="match status" value="1"/>
</dbReference>
<dbReference type="Pfam" id="PF21310">
    <property type="entry name" value="OCRL-like_ASH"/>
    <property type="match status" value="1"/>
</dbReference>
<evidence type="ECO:0000256" key="4">
    <source>
        <dbReference type="ARBA" id="ARBA00023329"/>
    </source>
</evidence>
<dbReference type="Gene3D" id="3.60.10.10">
    <property type="entry name" value="Endonuclease/exonuclease/phosphatase"/>
    <property type="match status" value="1"/>
</dbReference>
<proteinExistence type="predicted"/>
<dbReference type="OrthoDB" id="7862313at2759"/>
<dbReference type="InterPro" id="IPR013783">
    <property type="entry name" value="Ig-like_fold"/>
</dbReference>
<organism evidence="7 8">
    <name type="scientific">Haemonchus contortus</name>
    <name type="common">Barber pole worm</name>
    <dbReference type="NCBI Taxonomy" id="6289"/>
    <lineage>
        <taxon>Eukaryota</taxon>
        <taxon>Metazoa</taxon>
        <taxon>Ecdysozoa</taxon>
        <taxon>Nematoda</taxon>
        <taxon>Chromadorea</taxon>
        <taxon>Rhabditida</taxon>
        <taxon>Rhabditina</taxon>
        <taxon>Rhabditomorpha</taxon>
        <taxon>Strongyloidea</taxon>
        <taxon>Trichostrongylidae</taxon>
        <taxon>Haemonchus</taxon>
    </lineage>
</organism>
<dbReference type="GO" id="GO:0030670">
    <property type="term" value="C:phagocytic vesicle membrane"/>
    <property type="evidence" value="ECO:0007669"/>
    <property type="project" value="UniProtKB-SubCell"/>
</dbReference>
<dbReference type="SMART" id="SM00128">
    <property type="entry name" value="IPPc"/>
    <property type="match status" value="1"/>
</dbReference>
<evidence type="ECO:0000256" key="1">
    <source>
        <dbReference type="ARBA" id="ARBA00004146"/>
    </source>
</evidence>
<feature type="domain" description="Rho-GAP" evidence="6">
    <location>
        <begin position="517"/>
        <end position="679"/>
    </location>
</feature>
<evidence type="ECO:0000259" key="5">
    <source>
        <dbReference type="SMART" id="SM00128"/>
    </source>
</evidence>
<dbReference type="GO" id="GO:0004439">
    <property type="term" value="F:phosphatidylinositol-4,5-bisphosphate 5-phosphatase activity"/>
    <property type="evidence" value="ECO:0007669"/>
    <property type="project" value="TreeGrafter"/>
</dbReference>
<dbReference type="SUPFAM" id="SSF48350">
    <property type="entry name" value="GTPase activation domain, GAP"/>
    <property type="match status" value="1"/>
</dbReference>
<dbReference type="InterPro" id="IPR000198">
    <property type="entry name" value="RhoGAP_dom"/>
</dbReference>
<keyword evidence="3" id="KW-0967">Endosome</keyword>
<keyword evidence="4" id="KW-0968">Cytoplasmic vesicle</keyword>
<dbReference type="Pfam" id="PF22669">
    <property type="entry name" value="Exo_endo_phos2"/>
    <property type="match status" value="1"/>
</dbReference>
<dbReference type="OMA" id="WDTSEKG"/>
<dbReference type="InterPro" id="IPR046985">
    <property type="entry name" value="IP5"/>
</dbReference>
<name>A0A7I5E6C4_HAECO</name>
<dbReference type="Gene3D" id="2.60.40.10">
    <property type="entry name" value="Immunoglobulins"/>
    <property type="match status" value="1"/>
</dbReference>
<evidence type="ECO:0000256" key="2">
    <source>
        <dbReference type="ARBA" id="ARBA00004580"/>
    </source>
</evidence>
<dbReference type="CDD" id="cd09074">
    <property type="entry name" value="INPP5c"/>
    <property type="match status" value="1"/>
</dbReference>
<dbReference type="SUPFAM" id="SSF56219">
    <property type="entry name" value="DNase I-like"/>
    <property type="match status" value="1"/>
</dbReference>
<evidence type="ECO:0000256" key="3">
    <source>
        <dbReference type="ARBA" id="ARBA00022753"/>
    </source>
</evidence>
<dbReference type="AlphaFoldDB" id="A0A7I5E6C4"/>
<keyword evidence="7" id="KW-1185">Reference proteome</keyword>
<reference evidence="8" key="1">
    <citation type="submission" date="2020-12" db="UniProtKB">
        <authorList>
            <consortium name="WormBaseParasite"/>
        </authorList>
    </citation>
    <scope>IDENTIFICATION</scope>
    <source>
        <strain evidence="8">MHco3</strain>
    </source>
</reference>
<dbReference type="InterPro" id="IPR008936">
    <property type="entry name" value="Rho_GTPase_activation_prot"/>
</dbReference>
<evidence type="ECO:0000313" key="8">
    <source>
        <dbReference type="WBParaSite" id="HCON_00026240-00001"/>
    </source>
</evidence>
<comment type="subcellular location">
    <subcellularLocation>
        <location evidence="2">Cytoplasmic vesicle</location>
        <location evidence="2">Phagosome membrane</location>
    </subcellularLocation>
    <subcellularLocation>
        <location evidence="1">Early endosome membrane</location>
    </subcellularLocation>
</comment>
<dbReference type="InterPro" id="IPR048869">
    <property type="entry name" value="OCRL-1_2_ASH"/>
</dbReference>
<feature type="domain" description="Inositol polyphosphate-related phosphatase" evidence="5">
    <location>
        <begin position="38"/>
        <end position="344"/>
    </location>
</feature>
<protein>
    <submittedName>
        <fullName evidence="8">Rho-GAP domain-containing protein</fullName>
    </submittedName>
</protein>
<dbReference type="Gene3D" id="1.10.555.10">
    <property type="entry name" value="Rho GTPase activation protein"/>
    <property type="match status" value="1"/>
</dbReference>
<dbReference type="GO" id="GO:0031901">
    <property type="term" value="C:early endosome membrane"/>
    <property type="evidence" value="ECO:0007669"/>
    <property type="project" value="UniProtKB-SubCell"/>
</dbReference>
<dbReference type="PANTHER" id="PTHR11200:SF300">
    <property type="entry name" value="TYPE II INOSITOL 1,4,5-TRISPHOSPHATE 5-PHOSPHATASE"/>
    <property type="match status" value="1"/>
</dbReference>
<dbReference type="PANTHER" id="PTHR11200">
    <property type="entry name" value="INOSITOL 5-PHOSPHATASE"/>
    <property type="match status" value="1"/>
</dbReference>
<evidence type="ECO:0000313" key="7">
    <source>
        <dbReference type="Proteomes" id="UP000025227"/>
    </source>
</evidence>
<dbReference type="GO" id="GO:0046856">
    <property type="term" value="P:phosphatidylinositol dephosphorylation"/>
    <property type="evidence" value="ECO:0007669"/>
    <property type="project" value="InterPro"/>
</dbReference>
<accession>A0A7I5E6C4</accession>
<dbReference type="WBParaSite" id="HCON_00026240-00001">
    <property type="protein sequence ID" value="HCON_00026240-00001"/>
    <property type="gene ID" value="HCON_00026240"/>
</dbReference>
<sequence length="687" mass="78106">MTFYTSSGASRRGGYMPGRDPVVDEVMRGWQERYCQFSDVSICITTFNVNGKSPPDIIPGWFSDDNVCDFYAIGLQEMDLSVGTYLIDNPKKMEEWMECIRSSLPKSGKNFRVVTSMRLIGIFIVLFQSKTSAVKVSKINSAYIATGISMFINKLGNKGGTAISLKLNDTLVCFVNCHLAAGTGELERRNQDFRDISQITFADGLSIYDHDAVFWFGDLNYRLKSENSVWSGDQVRHIASSSEFPALFKYDQLREQQSIGQVFVGFQEPEILPFRPTYKYDVGTCIWDSSEKARVPAWCDRILWWMRDPETRLKVLRYESVEQIVISDHKPVRAAFNLRIRKIDQTKADQLYDEAIREADRKANELLPQVSLSMTEVDFGEVHFLEPSTHVITINNTGKSTVRFKFIVRPERGICAKWLQITPPHYVIPVGQSTQISLTVVIDKEVAWELKDTKLQDILVMNLEHGRDYFIPVVAQYYPRVFGVSLEQLLMRKKETIVQNLIDFGDEPAEGDEFCPPNIPREVYRLVCALQLLREKLDLNDVANNSTFIIVRNALENDFPKDLTQLQVPPVALYSALMRLCDTLKEPLIPFSHHREIRVASNDPTALWKIVSSLPPVNATVLEYLLDYLRELIAQVPSAATDQLVAWADVLFHGGALLTTVPHLEPRVVALRSLCAYRKDVAIFGIS</sequence>
<dbReference type="Proteomes" id="UP000025227">
    <property type="component" value="Unplaced"/>
</dbReference>
<dbReference type="InterPro" id="IPR036691">
    <property type="entry name" value="Endo/exonu/phosph_ase_sf"/>
</dbReference>